<proteinExistence type="inferred from homology"/>
<dbReference type="GO" id="GO:0022857">
    <property type="term" value="F:transmembrane transporter activity"/>
    <property type="evidence" value="ECO:0007669"/>
    <property type="project" value="TreeGrafter"/>
</dbReference>
<comment type="similarity">
    <text evidence="6">Belongs to the ABC-4 integral membrane protein family.</text>
</comment>
<evidence type="ECO:0000256" key="1">
    <source>
        <dbReference type="ARBA" id="ARBA00004651"/>
    </source>
</evidence>
<accession>A0AA49JZ29</accession>
<feature type="domain" description="MacB-like periplasmic core" evidence="9">
    <location>
        <begin position="21"/>
        <end position="237"/>
    </location>
</feature>
<sequence length="412" mass="44655">MPLFEAVRLALQQIRVQKLKSFFTLIGVMIGVMFLIAVVSIVEGMSDYVENDFAAKIIGVNTFDLRRWPNFTPNESDDEWRAYLRRPRVYQPDADILAEALGSQFRVARVNETFMNAFAPGTRPQSVQAIATDESYFEIKKFGITAGRAFNAQDMATGNKVVVIGDEIAQYYWPNLDPVGRELRLGGQVYQVIGVIEPQGSVFGFSMDRMVIAPYSSPLSRTIRPRGDIGRVTVQAPTREILDDGMEVAHEALRSFRRLGPGETDNFALETSDAALSFFDQLKGKLILFGTALPAIGLVVGAMVIMNIMLVAVAERTREIGVRKALGARRKDIIAQFLVEAATLSVIGAAIGAALGIAIAQLIAAVTPLPASVAPWSLVAALVVGAGVGIVAGIYPASRASRLDPIAALRQE</sequence>
<keyword evidence="12" id="KW-1185">Reference proteome</keyword>
<gene>
    <name evidence="10" type="ORF">Strain138_000933</name>
    <name evidence="11" type="ORF">Strain318_000933</name>
</gene>
<dbReference type="InterPro" id="IPR025857">
    <property type="entry name" value="MacB_PCD"/>
</dbReference>
<dbReference type="PANTHER" id="PTHR30572:SF4">
    <property type="entry name" value="ABC TRANSPORTER PERMEASE YTRF"/>
    <property type="match status" value="1"/>
</dbReference>
<reference evidence="10" key="1">
    <citation type="submission" date="2023-07" db="EMBL/GenBank/DDBJ databases">
        <authorList>
            <person name="Haufschild T."/>
            <person name="Kallscheuer N."/>
            <person name="Hammer J."/>
            <person name="Kohn T."/>
            <person name="Kabuu M."/>
            <person name="Jogler M."/>
            <person name="Wohfarth N."/>
            <person name="Heuer A."/>
            <person name="Rohde M."/>
            <person name="van Teeseling M.C.F."/>
            <person name="Jogler C."/>
        </authorList>
    </citation>
    <scope>NUCLEOTIDE SEQUENCE</scope>
    <source>
        <strain evidence="10">Strain 138</strain>
        <strain evidence="11">Strain 318</strain>
    </source>
</reference>
<evidence type="ECO:0000313" key="11">
    <source>
        <dbReference type="EMBL" id="WKW14586.1"/>
    </source>
</evidence>
<dbReference type="EMBL" id="CP130612">
    <property type="protein sequence ID" value="WKW11676.1"/>
    <property type="molecule type" value="Genomic_DNA"/>
</dbReference>
<evidence type="ECO:0000313" key="12">
    <source>
        <dbReference type="Proteomes" id="UP001229955"/>
    </source>
</evidence>
<name>A0AA49JTJ4_9BACT</name>
<keyword evidence="5 7" id="KW-0472">Membrane</keyword>
<keyword evidence="4 7" id="KW-1133">Transmembrane helix</keyword>
<evidence type="ECO:0000256" key="3">
    <source>
        <dbReference type="ARBA" id="ARBA00022692"/>
    </source>
</evidence>
<evidence type="ECO:0000259" key="9">
    <source>
        <dbReference type="Pfam" id="PF12704"/>
    </source>
</evidence>
<dbReference type="AlphaFoldDB" id="A0AA49JTJ4"/>
<evidence type="ECO:0000256" key="7">
    <source>
        <dbReference type="SAM" id="Phobius"/>
    </source>
</evidence>
<dbReference type="Pfam" id="PF02687">
    <property type="entry name" value="FtsX"/>
    <property type="match status" value="1"/>
</dbReference>
<organism evidence="10">
    <name type="scientific">Pseudogemmatithrix spongiicola</name>
    <dbReference type="NCBI Taxonomy" id="3062599"/>
    <lineage>
        <taxon>Bacteria</taxon>
        <taxon>Pseudomonadati</taxon>
        <taxon>Gemmatimonadota</taxon>
        <taxon>Gemmatimonadia</taxon>
        <taxon>Gemmatimonadales</taxon>
        <taxon>Gemmatimonadaceae</taxon>
        <taxon>Pseudogemmatithrix</taxon>
    </lineage>
</organism>
<dbReference type="PANTHER" id="PTHR30572">
    <property type="entry name" value="MEMBRANE COMPONENT OF TRANSPORTER-RELATED"/>
    <property type="match status" value="1"/>
</dbReference>
<feature type="domain" description="ABC3 transporter permease C-terminal" evidence="8">
    <location>
        <begin position="293"/>
        <end position="405"/>
    </location>
</feature>
<feature type="transmembrane region" description="Helical" evidence="7">
    <location>
        <begin position="376"/>
        <end position="395"/>
    </location>
</feature>
<dbReference type="InterPro" id="IPR050250">
    <property type="entry name" value="Macrolide_Exporter_MacB"/>
</dbReference>
<keyword evidence="3 7" id="KW-0812">Transmembrane</keyword>
<evidence type="ECO:0000313" key="10">
    <source>
        <dbReference type="EMBL" id="WKW11676.1"/>
    </source>
</evidence>
<feature type="transmembrane region" description="Helical" evidence="7">
    <location>
        <begin position="21"/>
        <end position="42"/>
    </location>
</feature>
<dbReference type="GO" id="GO:0005886">
    <property type="term" value="C:plasma membrane"/>
    <property type="evidence" value="ECO:0007669"/>
    <property type="project" value="UniProtKB-SubCell"/>
</dbReference>
<dbReference type="Proteomes" id="UP001229955">
    <property type="component" value="Chromosome"/>
</dbReference>
<comment type="subcellular location">
    <subcellularLocation>
        <location evidence="1">Cell membrane</location>
        <topology evidence="1">Multi-pass membrane protein</topology>
    </subcellularLocation>
</comment>
<evidence type="ECO:0000259" key="8">
    <source>
        <dbReference type="Pfam" id="PF02687"/>
    </source>
</evidence>
<dbReference type="Pfam" id="PF12704">
    <property type="entry name" value="MacB_PCD"/>
    <property type="match status" value="1"/>
</dbReference>
<dbReference type="InterPro" id="IPR003838">
    <property type="entry name" value="ABC3_permease_C"/>
</dbReference>
<keyword evidence="2" id="KW-1003">Cell membrane</keyword>
<dbReference type="RefSeq" id="WP_367887374.1">
    <property type="nucleotide sequence ID" value="NZ_CP130612.1"/>
</dbReference>
<evidence type="ECO:0000256" key="5">
    <source>
        <dbReference type="ARBA" id="ARBA00023136"/>
    </source>
</evidence>
<dbReference type="KEGG" id="pspc:Strain318_000933"/>
<feature type="transmembrane region" description="Helical" evidence="7">
    <location>
        <begin position="286"/>
        <end position="313"/>
    </location>
</feature>
<evidence type="ECO:0000256" key="4">
    <source>
        <dbReference type="ARBA" id="ARBA00022989"/>
    </source>
</evidence>
<accession>A0AA49JTJ4</accession>
<dbReference type="EMBL" id="CP130613">
    <property type="protein sequence ID" value="WKW14586.1"/>
    <property type="molecule type" value="Genomic_DNA"/>
</dbReference>
<evidence type="ECO:0000256" key="2">
    <source>
        <dbReference type="ARBA" id="ARBA00022475"/>
    </source>
</evidence>
<feature type="transmembrane region" description="Helical" evidence="7">
    <location>
        <begin position="334"/>
        <end position="364"/>
    </location>
</feature>
<evidence type="ECO:0000256" key="6">
    <source>
        <dbReference type="ARBA" id="ARBA00038076"/>
    </source>
</evidence>
<protein>
    <submittedName>
        <fullName evidence="10">ABC transporter permease</fullName>
    </submittedName>
</protein>